<reference evidence="2" key="1">
    <citation type="submission" date="2020-05" db="EMBL/GenBank/DDBJ databases">
        <authorList>
            <person name="Chiriac C."/>
            <person name="Salcher M."/>
            <person name="Ghai R."/>
            <person name="Kavagutti S V."/>
        </authorList>
    </citation>
    <scope>NUCLEOTIDE SEQUENCE</scope>
</reference>
<feature type="compositionally biased region" description="Basic and acidic residues" evidence="1">
    <location>
        <begin position="935"/>
        <end position="974"/>
    </location>
</feature>
<gene>
    <name evidence="2" type="ORF">UFOPK1493_03179</name>
</gene>
<feature type="compositionally biased region" description="Basic and acidic residues" evidence="1">
    <location>
        <begin position="230"/>
        <end position="240"/>
    </location>
</feature>
<feature type="compositionally biased region" description="Basic residues" evidence="1">
    <location>
        <begin position="1787"/>
        <end position="1810"/>
    </location>
</feature>
<feature type="compositionally biased region" description="Basic and acidic residues" evidence="1">
    <location>
        <begin position="1652"/>
        <end position="1677"/>
    </location>
</feature>
<feature type="region of interest" description="Disordered" evidence="1">
    <location>
        <begin position="921"/>
        <end position="984"/>
    </location>
</feature>
<accession>A0A6J6F4C9</accession>
<sequence length="1867" mass="202804">MAVTAHVTERHQRDDAELTVGETDRVLRVVVDDLVGVPEVRHGLAGSGRLVEAVPDGGAVARPDVVPEQRRVHRHAVAGEPRHSGHTRLAGSWRDRLACDRRVTVECAQVAVGREVIPVDLVAEVDDDAVALVGPQDEGLQLLRPGADRGDVGRQHVCEAVRVVVAVAVVGDVDVDGGDVERLERGTARARHVHLCPREHAVRGRPARRHGEVLHARRRQRHTRRQRHVVVREREQRGRGTDAAGGRLVEDAHDAPRAEPHVLDAHPAVEEVAHPWLVGRGAEAGPALAEAAADRHVVDVEGLGHTDRPGVDERRRRIARVAVPSGAVDREVVLLLVRALDQAVTDVVAPVGVQDRGLGITPHPGTEGVGGVDLLTEHLRRAGRELSQGHRFVPVVDPHAALVTVGSRQRLQRRCDRVGPVLEVGEGERHARLGRDEQRDEVVHRDAELTEVVTGPRTDHVHGGAVRGAHTRRAAHRTPGRVVDRLEPLARLGVTAVEAGGLDDERVEHAAVLHRRGEVVVVQEHRAQLVVGEPALLDGLPLVQPVATGVRRFGSRVVVGGERHGAAGDEVAGPGTGDHLVVEGRLVLGERGLLVVPAVRRSVRGQHVEVDEVDVRSDHVGLDQTLVDVVADVVRGAVGELEVDAVTLVHTEEERLGGLRPGQHRVDVLVGDHDPALQVDPAGVVVGDRQLDDRGAVGDDPSAGGARVHRGRARQRLVLGVDGSTGLVRRIVELPGRVLLLCEPEHDSRRDRVGRVEPRRRRDGDACRARCDHRRGDGGIAGGRCGEGDRPRIGGGPGTGHHRGQVGHGGECVEGLGEPHRGRRVDEVDRRRGLAGEPDTERRHAGRRDDRLGHRRGHGDRRHGAGGRRRDGGGDRRIRPGCGHEGDPPGIGRRAGAGHGDGVDAWHRVEGGGDLCVGAGQAASDEVDRRRGRTGHRERERLDAGVRDERLAEAGREAGADDRPRGVRGGDRQVRGGTPQHELDVPGIRCRSFADDGDGIDGGEQLECRLDVGRRGGEIDGAGGLAGEGEGERTVGRRGDDLLGLFQQRRIERPARHHAHRRRIHGLARGVTDHVAGRVELALPHAVHGLRSPPAVLAGDEPREPGEVDAGRVLRERHVGMHRETRCDEILERDPGVHARAVGQCSGTRLVRVVHPEQRPVPGGEVGVQVAVEDRVADRARTAARPVVEIGREGRPGAVGLGVDGLRTRLALGRRARRDRPGRPTVLRFGRPRVGVQVEHVGLEHTCVPEPDLRRVALVRAIDVGRVARQRPRLRRRVGHHETAVLDVHRRDACGHRQRIESAEVGLHRLPGAGARRQLHRGRVAEHPRRQARLLADAVGTPVGLEGLALVLGLRAVVEREALGSHERTATTGRRERLRAHRDDVLADLHALPVPLAVRHDDRRVQVQVTALTRGCRVLLCRHGRRQLDTRRGLEPTRPRGLHGQAAVEAVFGGATVGIGARRHAHVAEQVEPLGGRSTPEVGDGLADSDRRVGVVADAAAVAAVRGVRHPDGVHRHARIDLRERRSHRCRCELVREVHLDALARVGPEDERTWTHTAACRRVAGVPVRRVPDQRSVPVHDRGLIALQHVQHAVGVAVGEVRGAVRPDLGHTGVVAPAAVGDERVRRRDVVHAAGVGGRALGERGCRRRRWDRSGRRDDDESRQRAGDRQPPGDRTRGGANRRSQATRPHLRERPREQGRDEDGEHDQRTDRGAVAERVLERAHAVMGVVGGTRAVGMVVRVAEHGAAERGQHGHRDGHADRGRQGGSDGLGASGQPEGSSDAGPHPRQHHQHECRRRHQRGHGASHLHRRPEIDSASVDGNLDHRNRERDRDRTTNHPTHRDREQLRPFVSAGGKGMVSDRWVQAL</sequence>
<organism evidence="2">
    <name type="scientific">freshwater metagenome</name>
    <dbReference type="NCBI Taxonomy" id="449393"/>
    <lineage>
        <taxon>unclassified sequences</taxon>
        <taxon>metagenomes</taxon>
        <taxon>ecological metagenomes</taxon>
    </lineage>
</organism>
<feature type="region of interest" description="Disordered" evidence="1">
    <location>
        <begin position="201"/>
        <end position="244"/>
    </location>
</feature>
<feature type="compositionally biased region" description="Basic and acidic residues" evidence="1">
    <location>
        <begin position="1747"/>
        <end position="1764"/>
    </location>
</feature>
<evidence type="ECO:0000313" key="2">
    <source>
        <dbReference type="EMBL" id="CAB4582445.1"/>
    </source>
</evidence>
<feature type="compositionally biased region" description="Basic and acidic residues" evidence="1">
    <location>
        <begin position="817"/>
        <end position="852"/>
    </location>
</feature>
<feature type="region of interest" description="Disordered" evidence="1">
    <location>
        <begin position="1747"/>
        <end position="1867"/>
    </location>
</feature>
<dbReference type="EMBL" id="CAEZSR010000163">
    <property type="protein sequence ID" value="CAB4582445.1"/>
    <property type="molecule type" value="Genomic_DNA"/>
</dbReference>
<feature type="compositionally biased region" description="Basic and acidic residues" evidence="1">
    <location>
        <begin position="868"/>
        <end position="887"/>
    </location>
</feature>
<feature type="compositionally biased region" description="Basic and acidic residues" evidence="1">
    <location>
        <begin position="747"/>
        <end position="777"/>
    </location>
</feature>
<feature type="region of interest" description="Disordered" evidence="1">
    <location>
        <begin position="1644"/>
        <end position="1715"/>
    </location>
</feature>
<feature type="compositionally biased region" description="Basic and acidic residues" evidence="1">
    <location>
        <begin position="1690"/>
        <end position="1715"/>
    </location>
</feature>
<name>A0A6J6F4C9_9ZZZZ</name>
<proteinExistence type="predicted"/>
<feature type="region of interest" description="Disordered" evidence="1">
    <location>
        <begin position="747"/>
        <end position="901"/>
    </location>
</feature>
<feature type="compositionally biased region" description="Basic residues" evidence="1">
    <location>
        <begin position="853"/>
        <end position="867"/>
    </location>
</feature>
<feature type="region of interest" description="Disordered" evidence="1">
    <location>
        <begin position="457"/>
        <end position="477"/>
    </location>
</feature>
<evidence type="ECO:0000256" key="1">
    <source>
        <dbReference type="SAM" id="MobiDB-lite"/>
    </source>
</evidence>
<feature type="compositionally biased region" description="Basic and acidic residues" evidence="1">
    <location>
        <begin position="1822"/>
        <end position="1847"/>
    </location>
</feature>
<protein>
    <submittedName>
        <fullName evidence="2">Unannotated protein</fullName>
    </submittedName>
</protein>
<feature type="compositionally biased region" description="Basic residues" evidence="1">
    <location>
        <begin position="216"/>
        <end position="229"/>
    </location>
</feature>